<evidence type="ECO:0000256" key="7">
    <source>
        <dbReference type="HAMAP-Rule" id="MF_01984"/>
    </source>
</evidence>
<evidence type="ECO:0000256" key="5">
    <source>
        <dbReference type="ARBA" id="ARBA00050612"/>
    </source>
</evidence>
<dbReference type="GO" id="GO:0016831">
    <property type="term" value="F:carboxy-lyase activity"/>
    <property type="evidence" value="ECO:0007669"/>
    <property type="project" value="TreeGrafter"/>
</dbReference>
<comment type="similarity">
    <text evidence="6 7">Belongs to the UbiX/PAD1 family.</text>
</comment>
<feature type="binding site" evidence="7">
    <location>
        <position position="152"/>
    </location>
    <ligand>
        <name>dimethylallyl phosphate</name>
        <dbReference type="ChEBI" id="CHEBI:88052"/>
    </ligand>
</feature>
<dbReference type="FunFam" id="3.40.50.1950:FF:000001">
    <property type="entry name" value="Flavin prenyltransferase UbiX"/>
    <property type="match status" value="1"/>
</dbReference>
<dbReference type="EMBL" id="LDZY01000011">
    <property type="protein sequence ID" value="KLU64808.1"/>
    <property type="molecule type" value="Genomic_DNA"/>
</dbReference>
<comment type="function">
    <text evidence="7">Flavin prenyltransferase that catalyzes the synthesis of the prenylated FMN cofactor (prenyl-FMN) for 4-hydroxy-3-polyprenylbenzoic acid decarboxylase UbiD. The prenyltransferase is metal-independent and links a dimethylallyl moiety from dimethylallyl monophosphate (DMAP) to the flavin N5 and C6 atoms of FMN.</text>
</comment>
<dbReference type="InterPro" id="IPR003382">
    <property type="entry name" value="Flavoprotein"/>
</dbReference>
<evidence type="ECO:0000256" key="2">
    <source>
        <dbReference type="ARBA" id="ARBA00022630"/>
    </source>
</evidence>
<comment type="caution">
    <text evidence="9">The sequence shown here is derived from an EMBL/GenBank/DDBJ whole genome shotgun (WGS) entry which is preliminary data.</text>
</comment>
<keyword evidence="3 7" id="KW-0288">FMN</keyword>
<keyword evidence="1 7" id="KW-0637">Prenyltransferase</keyword>
<name>A0A0J1FPB1_9FIRM</name>
<keyword evidence="10" id="KW-1185">Reference proteome</keyword>
<protein>
    <recommendedName>
        <fullName evidence="7">Flavin prenyltransferase UbiX</fullName>
        <ecNumber evidence="7">2.5.1.129</ecNumber>
    </recommendedName>
</protein>
<evidence type="ECO:0000313" key="9">
    <source>
        <dbReference type="EMBL" id="KLU64808.1"/>
    </source>
</evidence>
<dbReference type="NCBIfam" id="TIGR00421">
    <property type="entry name" value="ubiX_pad"/>
    <property type="match status" value="1"/>
</dbReference>
<dbReference type="GO" id="GO:0106141">
    <property type="term" value="F:flavin prenyltransferase activity"/>
    <property type="evidence" value="ECO:0007669"/>
    <property type="project" value="UniProtKB-EC"/>
</dbReference>
<feature type="binding site" evidence="7">
    <location>
        <position position="168"/>
    </location>
    <ligand>
        <name>dimethylallyl phosphate</name>
        <dbReference type="ChEBI" id="CHEBI:88052"/>
    </ligand>
</feature>
<dbReference type="NCBIfam" id="NF004685">
    <property type="entry name" value="PRK06029.1"/>
    <property type="match status" value="1"/>
</dbReference>
<dbReference type="SUPFAM" id="SSF52507">
    <property type="entry name" value="Homo-oligomeric flavin-containing Cys decarboxylases, HFCD"/>
    <property type="match status" value="1"/>
</dbReference>
<dbReference type="HAMAP" id="MF_01984">
    <property type="entry name" value="ubiX_pad"/>
    <property type="match status" value="1"/>
</dbReference>
<dbReference type="Pfam" id="PF02441">
    <property type="entry name" value="Flavoprotein"/>
    <property type="match status" value="1"/>
</dbReference>
<reference evidence="9 10" key="1">
    <citation type="submission" date="2015-06" db="EMBL/GenBank/DDBJ databases">
        <title>Draft genome of the moderately acidophilic sulfate reducer Candidatus Desulfosporosinus acididurans strain M1.</title>
        <authorList>
            <person name="Poehlein A."/>
            <person name="Petzsch P."/>
            <person name="Johnson B.D."/>
            <person name="Schloemann M."/>
            <person name="Daniel R."/>
            <person name="Muehling M."/>
        </authorList>
    </citation>
    <scope>NUCLEOTIDE SEQUENCE [LARGE SCALE GENOMIC DNA]</scope>
    <source>
        <strain evidence="9 10">M1</strain>
    </source>
</reference>
<dbReference type="AlphaFoldDB" id="A0A0J1FPB1"/>
<gene>
    <name evidence="9" type="primary">pad1</name>
    <name evidence="7" type="synonym">ubiX</name>
    <name evidence="9" type="ORF">DEAC_c31360</name>
</gene>
<organism evidence="9 10">
    <name type="scientific">Desulfosporosinus acididurans</name>
    <dbReference type="NCBI Taxonomy" id="476652"/>
    <lineage>
        <taxon>Bacteria</taxon>
        <taxon>Bacillati</taxon>
        <taxon>Bacillota</taxon>
        <taxon>Clostridia</taxon>
        <taxon>Eubacteriales</taxon>
        <taxon>Desulfitobacteriaceae</taxon>
        <taxon>Desulfosporosinus</taxon>
    </lineage>
</organism>
<comment type="catalytic activity">
    <reaction evidence="5 7">
        <text>dimethylallyl phosphate + FMNH2 = prenylated FMNH2 + phosphate</text>
        <dbReference type="Rhea" id="RHEA:37743"/>
        <dbReference type="ChEBI" id="CHEBI:43474"/>
        <dbReference type="ChEBI" id="CHEBI:57618"/>
        <dbReference type="ChEBI" id="CHEBI:87467"/>
        <dbReference type="ChEBI" id="CHEBI:88052"/>
        <dbReference type="EC" id="2.5.1.129"/>
    </reaction>
</comment>
<keyword evidence="9" id="KW-0456">Lyase</keyword>
<feature type="binding site" evidence="7">
    <location>
        <position position="122"/>
    </location>
    <ligand>
        <name>FMN</name>
        <dbReference type="ChEBI" id="CHEBI:58210"/>
    </ligand>
</feature>
<dbReference type="PATRIC" id="fig|476652.3.peg.3300"/>
<evidence type="ECO:0000259" key="8">
    <source>
        <dbReference type="Pfam" id="PF02441"/>
    </source>
</evidence>
<evidence type="ECO:0000256" key="1">
    <source>
        <dbReference type="ARBA" id="ARBA00022602"/>
    </source>
</evidence>
<dbReference type="STRING" id="476652.DEAC_c31360"/>
<feature type="domain" description="Flavoprotein" evidence="8">
    <location>
        <begin position="1"/>
        <end position="172"/>
    </location>
</feature>
<dbReference type="PANTHER" id="PTHR43374">
    <property type="entry name" value="FLAVIN PRENYLTRANSFERASE"/>
    <property type="match status" value="1"/>
</dbReference>
<evidence type="ECO:0000256" key="3">
    <source>
        <dbReference type="ARBA" id="ARBA00022643"/>
    </source>
</evidence>
<keyword evidence="4 7" id="KW-0808">Transferase</keyword>
<feature type="binding site" evidence="7">
    <location>
        <begin position="9"/>
        <end position="11"/>
    </location>
    <ligand>
        <name>FMN</name>
        <dbReference type="ChEBI" id="CHEBI:58210"/>
    </ligand>
</feature>
<comment type="caution">
    <text evidence="7">Lacks conserved residue(s) required for the propagation of feature annotation.</text>
</comment>
<evidence type="ECO:0000313" key="10">
    <source>
        <dbReference type="Proteomes" id="UP000036356"/>
    </source>
</evidence>
<evidence type="ECO:0000256" key="6">
    <source>
        <dbReference type="ARBA" id="ARBA00060793"/>
    </source>
</evidence>
<dbReference type="InterPro" id="IPR036551">
    <property type="entry name" value="Flavin_trans-like"/>
</dbReference>
<feature type="binding site" evidence="7">
    <location>
        <position position="36"/>
    </location>
    <ligand>
        <name>FMN</name>
        <dbReference type="ChEBI" id="CHEBI:58210"/>
    </ligand>
</feature>
<feature type="binding site" evidence="7">
    <location>
        <begin position="87"/>
        <end position="90"/>
    </location>
    <ligand>
        <name>FMN</name>
        <dbReference type="ChEBI" id="CHEBI:58210"/>
    </ligand>
</feature>
<dbReference type="PANTHER" id="PTHR43374:SF1">
    <property type="entry name" value="FLAVIN PRENYLTRANSFERASE PAD1, MITOCHONDRIAL"/>
    <property type="match status" value="1"/>
</dbReference>
<proteinExistence type="inferred from homology"/>
<dbReference type="Gene3D" id="3.40.50.1950">
    <property type="entry name" value="Flavin prenyltransferase-like"/>
    <property type="match status" value="1"/>
</dbReference>
<accession>A0A0J1FPB1</accession>
<dbReference type="Proteomes" id="UP000036356">
    <property type="component" value="Unassembled WGS sequence"/>
</dbReference>
<evidence type="ECO:0000256" key="4">
    <source>
        <dbReference type="ARBA" id="ARBA00022679"/>
    </source>
</evidence>
<dbReference type="RefSeq" id="WP_047810962.1">
    <property type="nucleotide sequence ID" value="NZ_LDZY01000011.1"/>
</dbReference>
<sequence>MKIIVGISGASGAILGVELLRALQSQPECETHLVISDGAQKTLSLETDWKMEELIAMADYYYDVKNMAASIASGSFTTDGMIIIPCSMKTLSAVVQGYADNLLVRAADVCLKENRRIVLVPREAPFNRIHLKNLLAAADLGCTIIPPVLTFYNYPQTIHDQINHITGKILRQFGLEHSGFKPWAGEGK</sequence>
<dbReference type="EC" id="2.5.1.129" evidence="7"/>
<keyword evidence="2 7" id="KW-0285">Flavoprotein</keyword>
<dbReference type="InterPro" id="IPR004507">
    <property type="entry name" value="UbiX-like"/>
</dbReference>